<comment type="caution">
    <text evidence="4">The sequence shown here is derived from an EMBL/GenBank/DDBJ whole genome shotgun (WGS) entry which is preliminary data.</text>
</comment>
<evidence type="ECO:0000313" key="5">
    <source>
        <dbReference type="Proteomes" id="UP001178148"/>
    </source>
</evidence>
<accession>A0AA90NN91</accession>
<evidence type="ECO:0000256" key="1">
    <source>
        <dbReference type="SAM" id="MobiDB-lite"/>
    </source>
</evidence>
<dbReference type="Proteomes" id="UP001178148">
    <property type="component" value="Unassembled WGS sequence"/>
</dbReference>
<organism evidence="4 5">
    <name type="scientific">Candidatus Endonucleibacter bathymodioli</name>
    <dbReference type="NCBI Taxonomy" id="539814"/>
    <lineage>
        <taxon>Bacteria</taxon>
        <taxon>Pseudomonadati</taxon>
        <taxon>Pseudomonadota</taxon>
        <taxon>Gammaproteobacteria</taxon>
        <taxon>Oceanospirillales</taxon>
        <taxon>Endozoicomonadaceae</taxon>
        <taxon>Candidatus Endonucleibacter</taxon>
    </lineage>
</organism>
<dbReference type="InterPro" id="IPR001841">
    <property type="entry name" value="Znf_RING"/>
</dbReference>
<keyword evidence="2" id="KW-0472">Membrane</keyword>
<dbReference type="SUPFAM" id="SSF57924">
    <property type="entry name" value="Inhibitor of apoptosis (IAP) repeat"/>
    <property type="match status" value="1"/>
</dbReference>
<dbReference type="PROSITE" id="PS50089">
    <property type="entry name" value="ZF_RING_2"/>
    <property type="match status" value="1"/>
</dbReference>
<proteinExistence type="predicted"/>
<feature type="region of interest" description="Disordered" evidence="1">
    <location>
        <begin position="139"/>
        <end position="161"/>
    </location>
</feature>
<feature type="compositionally biased region" description="Basic and acidic residues" evidence="1">
    <location>
        <begin position="230"/>
        <end position="243"/>
    </location>
</feature>
<feature type="domain" description="RING-type" evidence="3">
    <location>
        <begin position="673"/>
        <end position="724"/>
    </location>
</feature>
<keyword evidence="2" id="KW-0812">Transmembrane</keyword>
<dbReference type="InterPro" id="IPR013083">
    <property type="entry name" value="Znf_RING/FYVE/PHD"/>
</dbReference>
<feature type="region of interest" description="Disordered" evidence="1">
    <location>
        <begin position="230"/>
        <end position="275"/>
    </location>
</feature>
<protein>
    <submittedName>
        <fullName evidence="4">RING-H2 finger protein</fullName>
    </submittedName>
</protein>
<dbReference type="PROSITE" id="PS50143">
    <property type="entry name" value="BIR_REPEAT_2"/>
    <property type="match status" value="1"/>
</dbReference>
<evidence type="ECO:0000256" key="2">
    <source>
        <dbReference type="SAM" id="Phobius"/>
    </source>
</evidence>
<evidence type="ECO:0000313" key="4">
    <source>
        <dbReference type="EMBL" id="MDP0589928.1"/>
    </source>
</evidence>
<keyword evidence="2" id="KW-1133">Transmembrane helix</keyword>
<sequence length="748" mass="84374">MSSILGNKKSVLLKKQWIRIFFLYGFFVLTSNLITGVSFGVYKFETYKTYRLRLASLATDLNTKFSHVAIEEFAKLGYFYAGYSTDVYAIIKCFSCGNMLRAESDIKCENLKSGHQWNCLYKNAGYVLVRVTSSENPKNSNFLPAKRKPSATISTPQPPITQNEQNYVSVVTGGDEQQLRAGHVPDRIPPVIRPHPQCRSGLEGLMHILREGDLVAGLAGSAMSSNVVKKDAVAKPQEGDRPDLSPIYKMLEGNSSSTSSEEVARESISTESTIESPIVTESSNIDSLGASVEGNILYNDIYQKMYITKKSVLPFNQKNWDCLYGKLAAMGPLELGVSFDMSRKDSNDVSFPVVVTKQSGSACCSFESAVKFKDIFFDGNSPWLCLSFLMEMDRKFLETIPEINSKQHIELKEAFANASLIYKPQGKKYLWGIDKTLSEIINEKGEVINYDDTNKSDVGALLYMAPRRVLLENKISAVDLADLVHGLCVMFCKKSILRRLRKSLCLSLNEAWVRRNRGVLASKTTVDENHESIPGRKEIAFIVTQHVCIFYMWEMWGMLKNGYPIPKYVDPRMALKSISMGYIKSCILEVTESLFNCTIKELQCKIDKNNVGANDFAITKEYIDNYIQHIVKQLASSVSLNLGEDHYFRTVFCGSEHLLSSSTTTYLYNAPTCIICLDELHDGVTEMIGFSSCIHVMEKICWDKYEENHSKCNQNLPIKCPMCRVEIRNIVDSIYHDKDKDMNSKKQK</sequence>
<dbReference type="EMBL" id="JASXSV010000024">
    <property type="protein sequence ID" value="MDP0589928.1"/>
    <property type="molecule type" value="Genomic_DNA"/>
</dbReference>
<keyword evidence="5" id="KW-1185">Reference proteome</keyword>
<reference evidence="4 5" key="1">
    <citation type="journal article" date="2023" name="bioRxiv">
        <title>An intranuclear bacterial parasite of deep-sea mussels expresses apoptosis inhibitors acquired from its host.</title>
        <authorList>
            <person name="Gonzalez Porras M.A."/>
            <person name="Assie A."/>
            <person name="Tietjen M."/>
            <person name="Violette M."/>
            <person name="Kleiner M."/>
            <person name="Gruber-Vodicka H."/>
            <person name="Dubilier N."/>
            <person name="Leisch N."/>
        </authorList>
    </citation>
    <scope>NUCLEOTIDE SEQUENCE [LARGE SCALE GENOMIC DNA]</scope>
    <source>
        <strain evidence="4">IAP13</strain>
    </source>
</reference>
<dbReference type="AlphaFoldDB" id="A0AA90NN91"/>
<feature type="compositionally biased region" description="Low complexity" evidence="1">
    <location>
        <begin position="266"/>
        <end position="275"/>
    </location>
</feature>
<feature type="transmembrane region" description="Helical" evidence="2">
    <location>
        <begin position="21"/>
        <end position="42"/>
    </location>
</feature>
<dbReference type="CDD" id="cd16448">
    <property type="entry name" value="RING-H2"/>
    <property type="match status" value="1"/>
</dbReference>
<evidence type="ECO:0000259" key="3">
    <source>
        <dbReference type="PROSITE" id="PS50089"/>
    </source>
</evidence>
<dbReference type="Gene3D" id="3.30.40.10">
    <property type="entry name" value="Zinc/RING finger domain, C3HC4 (zinc finger)"/>
    <property type="match status" value="1"/>
</dbReference>
<dbReference type="InterPro" id="IPR001370">
    <property type="entry name" value="BIR_rpt"/>
</dbReference>
<name>A0AA90NN91_9GAMM</name>
<dbReference type="SUPFAM" id="SSF57850">
    <property type="entry name" value="RING/U-box"/>
    <property type="match status" value="1"/>
</dbReference>
<gene>
    <name evidence="4" type="ORF">QS748_12400</name>
</gene>
<feature type="compositionally biased region" description="Polar residues" evidence="1">
    <location>
        <begin position="151"/>
        <end position="161"/>
    </location>
</feature>